<organism evidence="9 10">
    <name type="scientific">Alternaria tenuissima</name>
    <dbReference type="NCBI Taxonomy" id="119927"/>
    <lineage>
        <taxon>Eukaryota</taxon>
        <taxon>Fungi</taxon>
        <taxon>Dikarya</taxon>
        <taxon>Ascomycota</taxon>
        <taxon>Pezizomycotina</taxon>
        <taxon>Dothideomycetes</taxon>
        <taxon>Pleosporomycetidae</taxon>
        <taxon>Pleosporales</taxon>
        <taxon>Pleosporineae</taxon>
        <taxon>Pleosporaceae</taxon>
        <taxon>Alternaria</taxon>
        <taxon>Alternaria sect. Alternaria</taxon>
        <taxon>Alternaria alternata complex</taxon>
    </lineage>
</organism>
<comment type="similarity">
    <text evidence="1">Belongs to the VEFS (VRN2-EMF2-FIS2-SU(Z)12) family.</text>
</comment>
<dbReference type="EMBL" id="PDXA01000060">
    <property type="protein sequence ID" value="RYN38122.1"/>
    <property type="molecule type" value="Genomic_DNA"/>
</dbReference>
<accession>A0A4Q4M1Q2</accession>
<dbReference type="GO" id="GO:0008270">
    <property type="term" value="F:zinc ion binding"/>
    <property type="evidence" value="ECO:0007669"/>
    <property type="project" value="UniProtKB-KW"/>
</dbReference>
<feature type="region of interest" description="Disordered" evidence="7">
    <location>
        <begin position="398"/>
        <end position="437"/>
    </location>
</feature>
<protein>
    <recommendedName>
        <fullName evidence="8">Polycomb protein VEFS-Box domain-containing protein</fullName>
    </recommendedName>
</protein>
<evidence type="ECO:0000256" key="6">
    <source>
        <dbReference type="ARBA" id="ARBA00023163"/>
    </source>
</evidence>
<dbReference type="CDD" id="cd21552">
    <property type="entry name" value="VEFS-box_ctSUZ12-like"/>
    <property type="match status" value="1"/>
</dbReference>
<keyword evidence="5" id="KW-0805">Transcription regulation</keyword>
<dbReference type="AlphaFoldDB" id="A0A4Q4M1Q2"/>
<feature type="region of interest" description="Disordered" evidence="7">
    <location>
        <begin position="639"/>
        <end position="703"/>
    </location>
</feature>
<evidence type="ECO:0000256" key="5">
    <source>
        <dbReference type="ARBA" id="ARBA00023015"/>
    </source>
</evidence>
<sequence length="735" mass="83924">MRVRRQSMLGQRDRFTGNILFYDYLYKTKRLPFLERNRRQVHSSRNEDYNEEKGFDFRATWRPPSWDLLNDMILAERAAGSFVLQAHGIRLQNGRQAPRGGRGNDLAKKARTLLRLTASIKTSVVSSSPDPPCNNPPEQEAILRATDRRSDREASIEMEPIIIYREDWHTDPGDIDENDIHRIMLSLNFDNDNNLKDLCEFMGLKISDSSARLSTSYGNIFDVPEGRVILPLKASGNQLGMGLEVSMHWNPLKRDSVLISHNRHLRNTIESSSSYPTPPLDQEPRYRLTFVYGNDTLERSELMCPHCSKKKIADIEDLKMHLISWHEYFDYHVTLEQVDEHGIEHWRFDSEVANYRAGQRASDTADEPADVRVLAPAQPFNRRKFLAGDDEFERTARIEKPTKHAKAKPATNGLKVAPGPRPRKPPDQVQSRPQREKKRFVVPKAPNGITFFRSVSKRPLQPGEVISESDDELDEGWMYFRKHVEIDKTKLSEASKRFLKIYDDFMHEENLQSEMHVEESIIRFARQCRQKLLDDNDVYCEFKKKMDELLEEDIISKEVHEALENIVNANELSQRLAYLDIQYRKTPVAPTDNGADQGLVPTQDQNIERNAMVSNSASDPDHENEPILDWVASCVDATPEGNKSHQLRKDKGKGKAVTTEAGYLTPANGDHDGDVDMSDETSPNIPLESAKTPQDEDAEPPYDLCYCDKDASVKPGKTGLVACNNIVSSANLQHM</sequence>
<evidence type="ECO:0000259" key="8">
    <source>
        <dbReference type="Pfam" id="PF09733"/>
    </source>
</evidence>
<keyword evidence="2" id="KW-0479">Metal-binding</keyword>
<gene>
    <name evidence="9" type="ORF">AA0114_g11465</name>
</gene>
<dbReference type="Pfam" id="PF09733">
    <property type="entry name" value="VEFS-Box"/>
    <property type="match status" value="1"/>
</dbReference>
<evidence type="ECO:0000256" key="3">
    <source>
        <dbReference type="ARBA" id="ARBA00022771"/>
    </source>
</evidence>
<feature type="domain" description="Polycomb protein VEFS-Box" evidence="8">
    <location>
        <begin position="450"/>
        <end position="558"/>
    </location>
</feature>
<keyword evidence="4" id="KW-0862">Zinc</keyword>
<evidence type="ECO:0000256" key="2">
    <source>
        <dbReference type="ARBA" id="ARBA00022723"/>
    </source>
</evidence>
<dbReference type="CDD" id="cd15482">
    <property type="entry name" value="Sialidase_non-viral"/>
    <property type="match status" value="1"/>
</dbReference>
<evidence type="ECO:0000313" key="9">
    <source>
        <dbReference type="EMBL" id="RYN38122.1"/>
    </source>
</evidence>
<keyword evidence="6" id="KW-0804">Transcription</keyword>
<dbReference type="Proteomes" id="UP000292402">
    <property type="component" value="Unassembled WGS sequence"/>
</dbReference>
<dbReference type="InterPro" id="IPR019135">
    <property type="entry name" value="Polycomb_protein_VEFS-Box"/>
</dbReference>
<comment type="caution">
    <text evidence="9">The sequence shown here is derived from an EMBL/GenBank/DDBJ whole genome shotgun (WGS) entry which is preliminary data.</text>
</comment>
<evidence type="ECO:0000313" key="10">
    <source>
        <dbReference type="Proteomes" id="UP000292402"/>
    </source>
</evidence>
<keyword evidence="3" id="KW-0863">Zinc-finger</keyword>
<name>A0A4Q4M1Q2_9PLEO</name>
<evidence type="ECO:0000256" key="7">
    <source>
        <dbReference type="SAM" id="MobiDB-lite"/>
    </source>
</evidence>
<evidence type="ECO:0000256" key="4">
    <source>
        <dbReference type="ARBA" id="ARBA00022833"/>
    </source>
</evidence>
<evidence type="ECO:0000256" key="1">
    <source>
        <dbReference type="ARBA" id="ARBA00007416"/>
    </source>
</evidence>
<reference evidence="10" key="1">
    <citation type="journal article" date="2019" name="bioRxiv">
        <title>Genomics, evolutionary history and diagnostics of the Alternaria alternata species group including apple and Asian pear pathotypes.</title>
        <authorList>
            <person name="Armitage A.D."/>
            <person name="Cockerton H.M."/>
            <person name="Sreenivasaprasad S."/>
            <person name="Woodhall J.W."/>
            <person name="Lane C.R."/>
            <person name="Harrison R.J."/>
            <person name="Clarkson J.P."/>
        </authorList>
    </citation>
    <scope>NUCLEOTIDE SEQUENCE [LARGE SCALE GENOMIC DNA]</scope>
    <source>
        <strain evidence="10">FERA 1082</strain>
    </source>
</reference>
<proteinExistence type="inferred from homology"/>
<feature type="compositionally biased region" description="Basic residues" evidence="7">
    <location>
        <begin position="645"/>
        <end position="654"/>
    </location>
</feature>